<evidence type="ECO:0000256" key="1">
    <source>
        <dbReference type="SAM" id="Phobius"/>
    </source>
</evidence>
<feature type="chain" id="PRO_5024338335" evidence="2">
    <location>
        <begin position="29"/>
        <end position="86"/>
    </location>
</feature>
<organism evidence="3 4">
    <name type="scientific">Amycolatopsis acidicola</name>
    <dbReference type="NCBI Taxonomy" id="2596893"/>
    <lineage>
        <taxon>Bacteria</taxon>
        <taxon>Bacillati</taxon>
        <taxon>Actinomycetota</taxon>
        <taxon>Actinomycetes</taxon>
        <taxon>Pseudonocardiales</taxon>
        <taxon>Pseudonocardiaceae</taxon>
        <taxon>Amycolatopsis</taxon>
    </lineage>
</organism>
<evidence type="ECO:0000313" key="4">
    <source>
        <dbReference type="Proteomes" id="UP000319769"/>
    </source>
</evidence>
<keyword evidence="2" id="KW-0732">Signal</keyword>
<dbReference type="RefSeq" id="WP_144748252.1">
    <property type="nucleotide sequence ID" value="NZ_VMNW02000032.1"/>
</dbReference>
<gene>
    <name evidence="3" type="ORF">FPZ12_021445</name>
</gene>
<dbReference type="EMBL" id="VMNW02000032">
    <property type="protein sequence ID" value="KAA9158874.1"/>
    <property type="molecule type" value="Genomic_DNA"/>
</dbReference>
<keyword evidence="1" id="KW-0472">Membrane</keyword>
<keyword evidence="1" id="KW-0812">Transmembrane</keyword>
<proteinExistence type="predicted"/>
<feature type="transmembrane region" description="Helical" evidence="1">
    <location>
        <begin position="56"/>
        <end position="76"/>
    </location>
</feature>
<dbReference type="PROSITE" id="PS51257">
    <property type="entry name" value="PROKAR_LIPOPROTEIN"/>
    <property type="match status" value="1"/>
</dbReference>
<dbReference type="AlphaFoldDB" id="A0A5N0V2V2"/>
<keyword evidence="4" id="KW-1185">Reference proteome</keyword>
<protein>
    <submittedName>
        <fullName evidence="3">Uncharacterized protein</fullName>
    </submittedName>
</protein>
<comment type="caution">
    <text evidence="3">The sequence shown here is derived from an EMBL/GenBank/DDBJ whole genome shotgun (WGS) entry which is preliminary data.</text>
</comment>
<reference evidence="3" key="1">
    <citation type="submission" date="2019-09" db="EMBL/GenBank/DDBJ databases">
        <authorList>
            <person name="Teo W.F.A."/>
            <person name="Duangmal K."/>
        </authorList>
    </citation>
    <scope>NUCLEOTIDE SEQUENCE [LARGE SCALE GENOMIC DNA]</scope>
    <source>
        <strain evidence="3">K81G1</strain>
    </source>
</reference>
<sequence>MRVRTFVLVVSGLCLVAFVLLFALPIHAGTLACGNGWTIDPGNVPACDHARAVRKAIGVFVLGLGIVGFFGVFLAWHARPRPRNTA</sequence>
<feature type="signal peptide" evidence="2">
    <location>
        <begin position="1"/>
        <end position="28"/>
    </location>
</feature>
<keyword evidence="1" id="KW-1133">Transmembrane helix</keyword>
<dbReference type="Proteomes" id="UP000319769">
    <property type="component" value="Unassembled WGS sequence"/>
</dbReference>
<name>A0A5N0V2V2_9PSEU</name>
<evidence type="ECO:0000256" key="2">
    <source>
        <dbReference type="SAM" id="SignalP"/>
    </source>
</evidence>
<accession>A0A5N0V2V2</accession>
<evidence type="ECO:0000313" key="3">
    <source>
        <dbReference type="EMBL" id="KAA9158874.1"/>
    </source>
</evidence>